<dbReference type="EMBL" id="CH916371">
    <property type="protein sequence ID" value="EDV91758.1"/>
    <property type="molecule type" value="Genomic_DNA"/>
</dbReference>
<sequence length="153" mass="16350">MDSNTLVSLVFTLESGKVYKLALNSQTTDPITGKKTCAEATSLMVQHRGISEPLNFIGCLISNSSSPDRNYGTTTYDTRPSGSPYKLVNYMPYGYLYSFAYGSGFGHSYYNGNANGYRNPYGSIPSASSAASASGYGSAYAAAVPPNLSQYYA</sequence>
<dbReference type="OMA" id="TCAEETH"/>
<dbReference type="STRING" id="7222.B4JLZ7"/>
<evidence type="ECO:0000313" key="2">
    <source>
        <dbReference type="Proteomes" id="UP000001070"/>
    </source>
</evidence>
<name>B4JLZ7_DROGR</name>
<keyword evidence="2" id="KW-1185">Reference proteome</keyword>
<organism evidence="2">
    <name type="scientific">Drosophila grimshawi</name>
    <name type="common">Hawaiian fruit fly</name>
    <name type="synonym">Idiomyia grimshawi</name>
    <dbReference type="NCBI Taxonomy" id="7222"/>
    <lineage>
        <taxon>Eukaryota</taxon>
        <taxon>Metazoa</taxon>
        <taxon>Ecdysozoa</taxon>
        <taxon>Arthropoda</taxon>
        <taxon>Hexapoda</taxon>
        <taxon>Insecta</taxon>
        <taxon>Pterygota</taxon>
        <taxon>Neoptera</taxon>
        <taxon>Endopterygota</taxon>
        <taxon>Diptera</taxon>
        <taxon>Brachycera</taxon>
        <taxon>Muscomorpha</taxon>
        <taxon>Ephydroidea</taxon>
        <taxon>Drosophilidae</taxon>
        <taxon>Drosophila</taxon>
        <taxon>Hawaiian Drosophila</taxon>
    </lineage>
</organism>
<evidence type="ECO:0000313" key="1">
    <source>
        <dbReference type="EMBL" id="EDV91758.1"/>
    </source>
</evidence>
<dbReference type="eggNOG" id="ENOG502T8Z4">
    <property type="taxonomic scope" value="Eukaryota"/>
</dbReference>
<dbReference type="AlphaFoldDB" id="B4JLZ7"/>
<dbReference type="Proteomes" id="UP000001070">
    <property type="component" value="Unassembled WGS sequence"/>
</dbReference>
<reference evidence="1 2" key="1">
    <citation type="journal article" date="2007" name="Nature">
        <title>Evolution of genes and genomes on the Drosophila phylogeny.</title>
        <authorList>
            <consortium name="Drosophila 12 Genomes Consortium"/>
            <person name="Clark A.G."/>
            <person name="Eisen M.B."/>
            <person name="Smith D.R."/>
            <person name="Bergman C.M."/>
            <person name="Oliver B."/>
            <person name="Markow T.A."/>
            <person name="Kaufman T.C."/>
            <person name="Kellis M."/>
            <person name="Gelbart W."/>
            <person name="Iyer V.N."/>
            <person name="Pollard D.A."/>
            <person name="Sackton T.B."/>
            <person name="Larracuente A.M."/>
            <person name="Singh N.D."/>
            <person name="Abad J.P."/>
            <person name="Abt D.N."/>
            <person name="Adryan B."/>
            <person name="Aguade M."/>
            <person name="Akashi H."/>
            <person name="Anderson W.W."/>
            <person name="Aquadro C.F."/>
            <person name="Ardell D.H."/>
            <person name="Arguello R."/>
            <person name="Artieri C.G."/>
            <person name="Barbash D.A."/>
            <person name="Barker D."/>
            <person name="Barsanti P."/>
            <person name="Batterham P."/>
            <person name="Batzoglou S."/>
            <person name="Begun D."/>
            <person name="Bhutkar A."/>
            <person name="Blanco E."/>
            <person name="Bosak S.A."/>
            <person name="Bradley R.K."/>
            <person name="Brand A.D."/>
            <person name="Brent M.R."/>
            <person name="Brooks A.N."/>
            <person name="Brown R.H."/>
            <person name="Butlin R.K."/>
            <person name="Caggese C."/>
            <person name="Calvi B.R."/>
            <person name="Bernardo de Carvalho A."/>
            <person name="Caspi A."/>
            <person name="Castrezana S."/>
            <person name="Celniker S.E."/>
            <person name="Chang J.L."/>
            <person name="Chapple C."/>
            <person name="Chatterji S."/>
            <person name="Chinwalla A."/>
            <person name="Civetta A."/>
            <person name="Clifton S.W."/>
            <person name="Comeron J.M."/>
            <person name="Costello J.C."/>
            <person name="Coyne J.A."/>
            <person name="Daub J."/>
            <person name="David R.G."/>
            <person name="Delcher A.L."/>
            <person name="Delehaunty K."/>
            <person name="Do C.B."/>
            <person name="Ebling H."/>
            <person name="Edwards K."/>
            <person name="Eickbush T."/>
            <person name="Evans J.D."/>
            <person name="Filipski A."/>
            <person name="Findeiss S."/>
            <person name="Freyhult E."/>
            <person name="Fulton L."/>
            <person name="Fulton R."/>
            <person name="Garcia A.C."/>
            <person name="Gardiner A."/>
            <person name="Garfield D.A."/>
            <person name="Garvin B.E."/>
            <person name="Gibson G."/>
            <person name="Gilbert D."/>
            <person name="Gnerre S."/>
            <person name="Godfrey J."/>
            <person name="Good R."/>
            <person name="Gotea V."/>
            <person name="Gravely B."/>
            <person name="Greenberg A.J."/>
            <person name="Griffiths-Jones S."/>
            <person name="Gross S."/>
            <person name="Guigo R."/>
            <person name="Gustafson E.A."/>
            <person name="Haerty W."/>
            <person name="Hahn M.W."/>
            <person name="Halligan D.L."/>
            <person name="Halpern A.L."/>
            <person name="Halter G.M."/>
            <person name="Han M.V."/>
            <person name="Heger A."/>
            <person name="Hillier L."/>
            <person name="Hinrichs A.S."/>
            <person name="Holmes I."/>
            <person name="Hoskins R.A."/>
            <person name="Hubisz M.J."/>
            <person name="Hultmark D."/>
            <person name="Huntley M.A."/>
            <person name="Jaffe D.B."/>
            <person name="Jagadeeshan S."/>
            <person name="Jeck W.R."/>
            <person name="Johnson J."/>
            <person name="Jones C.D."/>
            <person name="Jordan W.C."/>
            <person name="Karpen G.H."/>
            <person name="Kataoka E."/>
            <person name="Keightley P.D."/>
            <person name="Kheradpour P."/>
            <person name="Kirkness E.F."/>
            <person name="Koerich L.B."/>
            <person name="Kristiansen K."/>
            <person name="Kudrna D."/>
            <person name="Kulathinal R.J."/>
            <person name="Kumar S."/>
            <person name="Kwok R."/>
            <person name="Lander E."/>
            <person name="Langley C.H."/>
            <person name="Lapoint R."/>
            <person name="Lazzaro B.P."/>
            <person name="Lee S.J."/>
            <person name="Levesque L."/>
            <person name="Li R."/>
            <person name="Lin C.F."/>
            <person name="Lin M.F."/>
            <person name="Lindblad-Toh K."/>
            <person name="Llopart A."/>
            <person name="Long M."/>
            <person name="Low L."/>
            <person name="Lozovsky E."/>
            <person name="Lu J."/>
            <person name="Luo M."/>
            <person name="Machado C.A."/>
            <person name="Makalowski W."/>
            <person name="Marzo M."/>
            <person name="Matsuda M."/>
            <person name="Matzkin L."/>
            <person name="McAllister B."/>
            <person name="McBride C.S."/>
            <person name="McKernan B."/>
            <person name="McKernan K."/>
            <person name="Mendez-Lago M."/>
            <person name="Minx P."/>
            <person name="Mollenhauer M.U."/>
            <person name="Montooth K."/>
            <person name="Mount S.M."/>
            <person name="Mu X."/>
            <person name="Myers E."/>
            <person name="Negre B."/>
            <person name="Newfeld S."/>
            <person name="Nielsen R."/>
            <person name="Noor M.A."/>
            <person name="O'Grady P."/>
            <person name="Pachter L."/>
            <person name="Papaceit M."/>
            <person name="Parisi M.J."/>
            <person name="Parisi M."/>
            <person name="Parts L."/>
            <person name="Pedersen J.S."/>
            <person name="Pesole G."/>
            <person name="Phillippy A.M."/>
            <person name="Ponting C.P."/>
            <person name="Pop M."/>
            <person name="Porcelli D."/>
            <person name="Powell J.R."/>
            <person name="Prohaska S."/>
            <person name="Pruitt K."/>
            <person name="Puig M."/>
            <person name="Quesneville H."/>
            <person name="Ram K.R."/>
            <person name="Rand D."/>
            <person name="Rasmussen M.D."/>
            <person name="Reed L.K."/>
            <person name="Reenan R."/>
            <person name="Reily A."/>
            <person name="Remington K.A."/>
            <person name="Rieger T.T."/>
            <person name="Ritchie M.G."/>
            <person name="Robin C."/>
            <person name="Rogers Y.H."/>
            <person name="Rohde C."/>
            <person name="Rozas J."/>
            <person name="Rubenfield M.J."/>
            <person name="Ruiz A."/>
            <person name="Russo S."/>
            <person name="Salzberg S.L."/>
            <person name="Sanchez-Gracia A."/>
            <person name="Saranga D.J."/>
            <person name="Sato H."/>
            <person name="Schaeffer S.W."/>
            <person name="Schatz M.C."/>
            <person name="Schlenke T."/>
            <person name="Schwartz R."/>
            <person name="Segarra C."/>
            <person name="Singh R.S."/>
            <person name="Sirot L."/>
            <person name="Sirota M."/>
            <person name="Sisneros N.B."/>
            <person name="Smith C.D."/>
            <person name="Smith T.F."/>
            <person name="Spieth J."/>
            <person name="Stage D.E."/>
            <person name="Stark A."/>
            <person name="Stephan W."/>
            <person name="Strausberg R.L."/>
            <person name="Strempel S."/>
            <person name="Sturgill D."/>
            <person name="Sutton G."/>
            <person name="Sutton G.G."/>
            <person name="Tao W."/>
            <person name="Teichmann S."/>
            <person name="Tobari Y.N."/>
            <person name="Tomimura Y."/>
            <person name="Tsolas J.M."/>
            <person name="Valente V.L."/>
            <person name="Venter E."/>
            <person name="Venter J.C."/>
            <person name="Vicario S."/>
            <person name="Vieira F.G."/>
            <person name="Vilella A.J."/>
            <person name="Villasante A."/>
            <person name="Walenz B."/>
            <person name="Wang J."/>
            <person name="Wasserman M."/>
            <person name="Watts T."/>
            <person name="Wilson D."/>
            <person name="Wilson R.K."/>
            <person name="Wing R.A."/>
            <person name="Wolfner M.F."/>
            <person name="Wong A."/>
            <person name="Wong G.K."/>
            <person name="Wu C.I."/>
            <person name="Wu G."/>
            <person name="Yamamoto D."/>
            <person name="Yang H.P."/>
            <person name="Yang S.P."/>
            <person name="Yorke J.A."/>
            <person name="Yoshida K."/>
            <person name="Zdobnov E."/>
            <person name="Zhang P."/>
            <person name="Zhang Y."/>
            <person name="Zimin A.V."/>
            <person name="Baldwin J."/>
            <person name="Abdouelleil A."/>
            <person name="Abdulkadir J."/>
            <person name="Abebe A."/>
            <person name="Abera B."/>
            <person name="Abreu J."/>
            <person name="Acer S.C."/>
            <person name="Aftuck L."/>
            <person name="Alexander A."/>
            <person name="An P."/>
            <person name="Anderson E."/>
            <person name="Anderson S."/>
            <person name="Arachi H."/>
            <person name="Azer M."/>
            <person name="Bachantsang P."/>
            <person name="Barry A."/>
            <person name="Bayul T."/>
            <person name="Berlin A."/>
            <person name="Bessette D."/>
            <person name="Bloom T."/>
            <person name="Blye J."/>
            <person name="Boguslavskiy L."/>
            <person name="Bonnet C."/>
            <person name="Boukhgalter B."/>
            <person name="Bourzgui I."/>
            <person name="Brown A."/>
            <person name="Cahill P."/>
            <person name="Channer S."/>
            <person name="Cheshatsang Y."/>
            <person name="Chuda L."/>
            <person name="Citroen M."/>
            <person name="Collymore A."/>
            <person name="Cooke P."/>
            <person name="Costello M."/>
            <person name="D'Aco K."/>
            <person name="Daza R."/>
            <person name="De Haan G."/>
            <person name="DeGray S."/>
            <person name="DeMaso C."/>
            <person name="Dhargay N."/>
            <person name="Dooley K."/>
            <person name="Dooley E."/>
            <person name="Doricent M."/>
            <person name="Dorje P."/>
            <person name="Dorjee K."/>
            <person name="Dupes A."/>
            <person name="Elong R."/>
            <person name="Falk J."/>
            <person name="Farina A."/>
            <person name="Faro S."/>
            <person name="Ferguson D."/>
            <person name="Fisher S."/>
            <person name="Foley C.D."/>
            <person name="Franke A."/>
            <person name="Friedrich D."/>
            <person name="Gadbois L."/>
            <person name="Gearin G."/>
            <person name="Gearin C.R."/>
            <person name="Giannoukos G."/>
            <person name="Goode T."/>
            <person name="Graham J."/>
            <person name="Grandbois E."/>
            <person name="Grewal S."/>
            <person name="Gyaltsen K."/>
            <person name="Hafez N."/>
            <person name="Hagos B."/>
            <person name="Hall J."/>
            <person name="Henson C."/>
            <person name="Hollinger A."/>
            <person name="Honan T."/>
            <person name="Huard M.D."/>
            <person name="Hughes L."/>
            <person name="Hurhula B."/>
            <person name="Husby M.E."/>
            <person name="Kamat A."/>
            <person name="Kanga B."/>
            <person name="Kashin S."/>
            <person name="Khazanovich D."/>
            <person name="Kisner P."/>
            <person name="Lance K."/>
            <person name="Lara M."/>
            <person name="Lee W."/>
            <person name="Lennon N."/>
            <person name="Letendre F."/>
            <person name="LeVine R."/>
            <person name="Lipovsky A."/>
            <person name="Liu X."/>
            <person name="Liu J."/>
            <person name="Liu S."/>
            <person name="Lokyitsang T."/>
            <person name="Lokyitsang Y."/>
            <person name="Lubonja R."/>
            <person name="Lui A."/>
            <person name="MacDonald P."/>
            <person name="Magnisalis V."/>
            <person name="Maru K."/>
            <person name="Matthews C."/>
            <person name="McCusker W."/>
            <person name="McDonough S."/>
            <person name="Mehta T."/>
            <person name="Meldrim J."/>
            <person name="Meneus L."/>
            <person name="Mihai O."/>
            <person name="Mihalev A."/>
            <person name="Mihova T."/>
            <person name="Mittelman R."/>
            <person name="Mlenga V."/>
            <person name="Montmayeur A."/>
            <person name="Mulrain L."/>
            <person name="Navidi A."/>
            <person name="Naylor J."/>
            <person name="Negash T."/>
            <person name="Nguyen T."/>
            <person name="Nguyen N."/>
            <person name="Nicol R."/>
            <person name="Norbu C."/>
            <person name="Norbu N."/>
            <person name="Novod N."/>
            <person name="O'Neill B."/>
            <person name="Osman S."/>
            <person name="Markiewicz E."/>
            <person name="Oyono O.L."/>
            <person name="Patti C."/>
            <person name="Phunkhang P."/>
            <person name="Pierre F."/>
            <person name="Priest M."/>
            <person name="Raghuraman S."/>
            <person name="Rege F."/>
            <person name="Reyes R."/>
            <person name="Rise C."/>
            <person name="Rogov P."/>
            <person name="Ross K."/>
            <person name="Ryan E."/>
            <person name="Settipalli S."/>
            <person name="Shea T."/>
            <person name="Sherpa N."/>
            <person name="Shi L."/>
            <person name="Shih D."/>
            <person name="Sparrow T."/>
            <person name="Spaulding J."/>
            <person name="Stalker J."/>
            <person name="Stange-Thomann N."/>
            <person name="Stavropoulos S."/>
            <person name="Stone C."/>
            <person name="Strader C."/>
            <person name="Tesfaye S."/>
            <person name="Thomson T."/>
            <person name="Thoulutsang Y."/>
            <person name="Thoulutsang D."/>
            <person name="Topham K."/>
            <person name="Topping I."/>
            <person name="Tsamla T."/>
            <person name="Vassiliev H."/>
            <person name="Vo A."/>
            <person name="Wangchuk T."/>
            <person name="Wangdi T."/>
            <person name="Weiand M."/>
            <person name="Wilkinson J."/>
            <person name="Wilson A."/>
            <person name="Yadav S."/>
            <person name="Young G."/>
            <person name="Yu Q."/>
            <person name="Zembek L."/>
            <person name="Zhong D."/>
            <person name="Zimmer A."/>
            <person name="Zwirko Z."/>
            <person name="Jaffe D.B."/>
            <person name="Alvarez P."/>
            <person name="Brockman W."/>
            <person name="Butler J."/>
            <person name="Chin C."/>
            <person name="Gnerre S."/>
            <person name="Grabherr M."/>
            <person name="Kleber M."/>
            <person name="Mauceli E."/>
            <person name="MacCallum I."/>
        </authorList>
    </citation>
    <scope>NUCLEOTIDE SEQUENCE [LARGE SCALE GENOMIC DNA]</scope>
    <source>
        <strain evidence="2">Tucson 15287-2541.00</strain>
    </source>
</reference>
<dbReference type="HOGENOM" id="CLU_1837212_0_0_1"/>
<gene>
    <name evidence="1" type="primary">Dgri\GH24426</name>
    <name evidence="1" type="ORF">Dgri_GH24426</name>
</gene>
<dbReference type="OrthoDB" id="7873136at2759"/>
<accession>B4JLZ7</accession>
<proteinExistence type="predicted"/>
<dbReference type="InParanoid" id="B4JLZ7"/>
<protein>
    <submittedName>
        <fullName evidence="1">GH24426</fullName>
    </submittedName>
</protein>